<feature type="transmembrane region" description="Helical" evidence="9">
    <location>
        <begin position="368"/>
        <end position="388"/>
    </location>
</feature>
<dbReference type="PROSITE" id="PS50262">
    <property type="entry name" value="G_PROTEIN_RECEP_F1_2"/>
    <property type="match status" value="1"/>
</dbReference>
<protein>
    <recommendedName>
        <fullName evidence="10">G-protein coupled receptors family 1 profile domain-containing protein</fullName>
    </recommendedName>
</protein>
<organism evidence="11 12">
    <name type="scientific">Ciona savignyi</name>
    <name type="common">Pacific transparent sea squirt</name>
    <dbReference type="NCBI Taxonomy" id="51511"/>
    <lineage>
        <taxon>Eukaryota</taxon>
        <taxon>Metazoa</taxon>
        <taxon>Chordata</taxon>
        <taxon>Tunicata</taxon>
        <taxon>Ascidiacea</taxon>
        <taxon>Phlebobranchia</taxon>
        <taxon>Cionidae</taxon>
        <taxon>Ciona</taxon>
    </lineage>
</organism>
<dbReference type="OMA" id="IFIMTIM"/>
<evidence type="ECO:0000256" key="2">
    <source>
        <dbReference type="ARBA" id="ARBA00022614"/>
    </source>
</evidence>
<dbReference type="STRING" id="51511.ENSCSAVP00000004253"/>
<keyword evidence="12" id="KW-1185">Reference proteome</keyword>
<keyword evidence="2" id="KW-0433">Leucine-rich repeat</keyword>
<dbReference type="SUPFAM" id="SSF57424">
    <property type="entry name" value="LDL receptor-like module"/>
    <property type="match status" value="4"/>
</dbReference>
<reference evidence="12" key="1">
    <citation type="submission" date="2003-08" db="EMBL/GenBank/DDBJ databases">
        <authorList>
            <person name="Birren B."/>
            <person name="Nusbaum C."/>
            <person name="Abebe A."/>
            <person name="Abouelleil A."/>
            <person name="Adekoya E."/>
            <person name="Ait-zahra M."/>
            <person name="Allen N."/>
            <person name="Allen T."/>
            <person name="An P."/>
            <person name="Anderson M."/>
            <person name="Anderson S."/>
            <person name="Arachchi H."/>
            <person name="Armbruster J."/>
            <person name="Bachantsang P."/>
            <person name="Baldwin J."/>
            <person name="Barry A."/>
            <person name="Bayul T."/>
            <person name="Blitshsteyn B."/>
            <person name="Bloom T."/>
            <person name="Blye J."/>
            <person name="Boguslavskiy L."/>
            <person name="Borowsky M."/>
            <person name="Boukhgalter B."/>
            <person name="Brunache A."/>
            <person name="Butler J."/>
            <person name="Calixte N."/>
            <person name="Calvo S."/>
            <person name="Camarata J."/>
            <person name="Campo K."/>
            <person name="Chang J."/>
            <person name="Cheshatsang Y."/>
            <person name="Citroen M."/>
            <person name="Collymore A."/>
            <person name="Considine T."/>
            <person name="Cook A."/>
            <person name="Cooke P."/>
            <person name="Corum B."/>
            <person name="Cuomo C."/>
            <person name="David R."/>
            <person name="Dawoe T."/>
            <person name="Degray S."/>
            <person name="Dodge S."/>
            <person name="Dooley K."/>
            <person name="Dorje P."/>
            <person name="Dorjee K."/>
            <person name="Dorris L."/>
            <person name="Duffey N."/>
            <person name="Dupes A."/>
            <person name="Elkins T."/>
            <person name="Engels R."/>
            <person name="Erickson J."/>
            <person name="Farina A."/>
            <person name="Faro S."/>
            <person name="Ferreira P."/>
            <person name="Fischer H."/>
            <person name="Fitzgerald M."/>
            <person name="Foley K."/>
            <person name="Gage D."/>
            <person name="Galagan J."/>
            <person name="Gearin G."/>
            <person name="Gnerre S."/>
            <person name="Gnirke A."/>
            <person name="Goyette A."/>
            <person name="Graham J."/>
            <person name="Grandbois E."/>
            <person name="Gyaltsen K."/>
            <person name="Hafez N."/>
            <person name="Hagopian D."/>
            <person name="Hagos B."/>
            <person name="Hall J."/>
            <person name="Hatcher B."/>
            <person name="Heller A."/>
            <person name="Higgins H."/>
            <person name="Honan T."/>
            <person name="Horn A."/>
            <person name="Houde N."/>
            <person name="Hughes L."/>
            <person name="Hulme W."/>
            <person name="Husby E."/>
            <person name="Iliev I."/>
            <person name="Jaffe D."/>
            <person name="Jones C."/>
            <person name="Kamal M."/>
            <person name="Kamat A."/>
            <person name="Kamvysselis M."/>
            <person name="Karlsson E."/>
            <person name="Kells C."/>
            <person name="Kieu A."/>
            <person name="Kisner P."/>
            <person name="Kodira C."/>
            <person name="Kulbokas E."/>
            <person name="Labutti K."/>
            <person name="Lama D."/>
            <person name="Landers T."/>
            <person name="Leger J."/>
            <person name="Levine S."/>
            <person name="Lewis D."/>
            <person name="Lewis T."/>
            <person name="Lindblad-toh K."/>
            <person name="Liu X."/>
            <person name="Lokyitsang T."/>
            <person name="Lokyitsang Y."/>
            <person name="Lucien O."/>
            <person name="Lui A."/>
            <person name="Ma L.J."/>
            <person name="Mabbitt R."/>
            <person name="Macdonald J."/>
            <person name="Maclean C."/>
            <person name="Major J."/>
            <person name="Manning J."/>
            <person name="Marabella R."/>
            <person name="Maru K."/>
            <person name="Matthews C."/>
            <person name="Mauceli E."/>
            <person name="Mccarthy M."/>
            <person name="Mcdonough S."/>
            <person name="Mcghee T."/>
            <person name="Meldrim J."/>
            <person name="Meneus L."/>
            <person name="Mesirov J."/>
            <person name="Mihalev A."/>
            <person name="Mihova T."/>
            <person name="Mikkelsen T."/>
            <person name="Mlenga V."/>
            <person name="Moru K."/>
            <person name="Mozes J."/>
            <person name="Mulrain L."/>
            <person name="Munson G."/>
            <person name="Naylor J."/>
            <person name="Newes C."/>
            <person name="Nguyen C."/>
            <person name="Nguyen N."/>
            <person name="Nguyen T."/>
            <person name="Nicol R."/>
            <person name="Nielsen C."/>
            <person name="Nizzari M."/>
            <person name="Norbu C."/>
            <person name="Norbu N."/>
            <person name="O'donnell P."/>
            <person name="Okoawo O."/>
            <person name="O'leary S."/>
            <person name="Omotosho B."/>
            <person name="O'neill K."/>
            <person name="Osman S."/>
            <person name="Parker S."/>
            <person name="Perrin D."/>
            <person name="Phunkhang P."/>
            <person name="Piqani B."/>
            <person name="Purcell S."/>
            <person name="Rachupka T."/>
            <person name="Ramasamy U."/>
            <person name="Rameau R."/>
            <person name="Ray V."/>
            <person name="Raymond C."/>
            <person name="Retta R."/>
            <person name="Richardson S."/>
            <person name="Rise C."/>
            <person name="Rodriguez J."/>
            <person name="Rogers J."/>
            <person name="Rogov P."/>
            <person name="Rutman M."/>
            <person name="Schupbach R."/>
            <person name="Seaman C."/>
            <person name="Settipalli S."/>
            <person name="Sharpe T."/>
            <person name="Sheridan J."/>
            <person name="Sherpa N."/>
            <person name="Shi J."/>
            <person name="Smirnov S."/>
            <person name="Smith C."/>
            <person name="Sougnez C."/>
            <person name="Spencer B."/>
            <person name="Stalker J."/>
            <person name="Stange-thomann N."/>
            <person name="Stavropoulos S."/>
            <person name="Stetson K."/>
            <person name="Stone C."/>
            <person name="Stone S."/>
            <person name="Stubbs M."/>
            <person name="Talamas J."/>
            <person name="Tchuinga P."/>
            <person name="Tenzing P."/>
            <person name="Tesfaye S."/>
            <person name="Theodore J."/>
            <person name="Thoulutsang Y."/>
            <person name="Topham K."/>
            <person name="Towey S."/>
            <person name="Tsamla T."/>
            <person name="Tsomo N."/>
            <person name="Vallee D."/>
            <person name="Vassiliev H."/>
            <person name="Venkataraman V."/>
            <person name="Vinson J."/>
            <person name="Vo A."/>
            <person name="Wade C."/>
            <person name="Wang S."/>
            <person name="Wangchuk T."/>
            <person name="Wangdi T."/>
            <person name="Whittaker C."/>
            <person name="Wilkinson J."/>
            <person name="Wu Y."/>
            <person name="Wyman D."/>
            <person name="Yadav S."/>
            <person name="Yang S."/>
            <person name="Yang X."/>
            <person name="Yeager S."/>
            <person name="Yee E."/>
            <person name="Young G."/>
            <person name="Zainoun J."/>
            <person name="Zembeck L."/>
            <person name="Zimmer A."/>
            <person name="Zody M."/>
            <person name="Lander E."/>
        </authorList>
    </citation>
    <scope>NUCLEOTIDE SEQUENCE [LARGE SCALE GENOMIC DNA]</scope>
</reference>
<dbReference type="GO" id="GO:0005886">
    <property type="term" value="C:plasma membrane"/>
    <property type="evidence" value="ECO:0007669"/>
    <property type="project" value="TreeGrafter"/>
</dbReference>
<dbReference type="PROSITE" id="PS50068">
    <property type="entry name" value="LDLRA_2"/>
    <property type="match status" value="2"/>
</dbReference>
<dbReference type="InterPro" id="IPR036055">
    <property type="entry name" value="LDL_receptor-like_sf"/>
</dbReference>
<dbReference type="InParanoid" id="H2YG05"/>
<keyword evidence="3 9" id="KW-0812">Transmembrane</keyword>
<dbReference type="PANTHER" id="PTHR24372">
    <property type="entry name" value="GLYCOPROTEIN HORMONE RECEPTOR"/>
    <property type="match status" value="1"/>
</dbReference>
<evidence type="ECO:0000313" key="12">
    <source>
        <dbReference type="Proteomes" id="UP000007875"/>
    </source>
</evidence>
<evidence type="ECO:0000256" key="4">
    <source>
        <dbReference type="ARBA" id="ARBA00022737"/>
    </source>
</evidence>
<dbReference type="InterPro" id="IPR002172">
    <property type="entry name" value="LDrepeatLR_classA_rpt"/>
</dbReference>
<keyword evidence="6 9" id="KW-0472">Membrane</keyword>
<comment type="subcellular location">
    <subcellularLocation>
        <location evidence="1">Membrane</location>
    </subcellularLocation>
</comment>
<dbReference type="AlphaFoldDB" id="H2YG05"/>
<dbReference type="Gene3D" id="4.10.400.10">
    <property type="entry name" value="Low-density Lipoprotein Receptor"/>
    <property type="match status" value="3"/>
</dbReference>
<sequence>CIPIYQICNGVAQCSDESDELNCTCKSNEVSNCRNDTKCIQRRQVLDGSRNCADGSDEPCLHGTANTPGLNCLHRLLHSKTQVCDGIIDCEDLSDECLSNRMNVSMTQIHSAINGASTDSFVQAVRQWMNAIAIFFPLCSYGFDEVNCTNRHYCKQSTSISIDKSRTCNGVIDCEDSSDEMVSLCASKRFYCASKVPLSIDRTLVEDGIKDCSDGSDECPINSTRNTLFSSQSDMIGNSILRTFFWIMGLSAIIGNTVVIVTTISKLKNFSKNSATKNNNCWLVINLAISDCLMGVYLISVSIKGAQFHGKYCYLDLDWRTSSSCSLLGSLALLSTETSIFIMTIMTTQRVFAVFRPIESMNSSFGSVVIPTFVAWLCGLFIAVLPLFESDYFILSAWYPNRFY</sequence>
<feature type="transmembrane region" description="Helical" evidence="9">
    <location>
        <begin position="326"/>
        <end position="347"/>
    </location>
</feature>
<comment type="caution">
    <text evidence="8">Lacks conserved residue(s) required for the propagation of feature annotation.</text>
</comment>
<dbReference type="GeneTree" id="ENSGT00940000163045"/>
<dbReference type="PRINTS" id="PR00261">
    <property type="entry name" value="LDLRECEPTOR"/>
</dbReference>
<evidence type="ECO:0000256" key="9">
    <source>
        <dbReference type="SAM" id="Phobius"/>
    </source>
</evidence>
<evidence type="ECO:0000313" key="11">
    <source>
        <dbReference type="Ensembl" id="ENSCSAVP00000004253.1"/>
    </source>
</evidence>
<reference evidence="11" key="3">
    <citation type="submission" date="2025-09" db="UniProtKB">
        <authorList>
            <consortium name="Ensembl"/>
        </authorList>
    </citation>
    <scope>IDENTIFICATION</scope>
</reference>
<dbReference type="PANTHER" id="PTHR24372:SF77">
    <property type="entry name" value="G-PROTEIN COUPLED RECEPTORS FAMILY 1 PROFILE DOMAIN-CONTAINING PROTEIN"/>
    <property type="match status" value="1"/>
</dbReference>
<dbReference type="InterPro" id="IPR000276">
    <property type="entry name" value="GPCR_Rhodpsn"/>
</dbReference>
<dbReference type="Proteomes" id="UP000007875">
    <property type="component" value="Unassembled WGS sequence"/>
</dbReference>
<reference evidence="11" key="2">
    <citation type="submission" date="2025-08" db="UniProtKB">
        <authorList>
            <consortium name="Ensembl"/>
        </authorList>
    </citation>
    <scope>IDENTIFICATION</scope>
</reference>
<dbReference type="Gene3D" id="1.20.1070.10">
    <property type="entry name" value="Rhodopsin 7-helix transmembrane proteins"/>
    <property type="match status" value="1"/>
</dbReference>
<keyword evidence="4" id="KW-0677">Repeat</keyword>
<dbReference type="eggNOG" id="KOG1215">
    <property type="taxonomic scope" value="Eukaryota"/>
</dbReference>
<dbReference type="GO" id="GO:0007189">
    <property type="term" value="P:adenylate cyclase-activating G protein-coupled receptor signaling pathway"/>
    <property type="evidence" value="ECO:0007669"/>
    <property type="project" value="TreeGrafter"/>
</dbReference>
<evidence type="ECO:0000256" key="7">
    <source>
        <dbReference type="ARBA" id="ARBA00023157"/>
    </source>
</evidence>
<evidence type="ECO:0000256" key="6">
    <source>
        <dbReference type="ARBA" id="ARBA00023136"/>
    </source>
</evidence>
<dbReference type="Ensembl" id="ENSCSAVT00000004316.1">
    <property type="protein sequence ID" value="ENSCSAVP00000004253.1"/>
    <property type="gene ID" value="ENSCSAVG00000002512.1"/>
</dbReference>
<keyword evidence="5 9" id="KW-1133">Transmembrane helix</keyword>
<evidence type="ECO:0000259" key="10">
    <source>
        <dbReference type="PROSITE" id="PS50262"/>
    </source>
</evidence>
<dbReference type="SMART" id="SM00192">
    <property type="entry name" value="LDLa"/>
    <property type="match status" value="4"/>
</dbReference>
<dbReference type="GO" id="GO:0009755">
    <property type="term" value="P:hormone-mediated signaling pathway"/>
    <property type="evidence" value="ECO:0007669"/>
    <property type="project" value="TreeGrafter"/>
</dbReference>
<dbReference type="SUPFAM" id="SSF81321">
    <property type="entry name" value="Family A G protein-coupled receptor-like"/>
    <property type="match status" value="1"/>
</dbReference>
<proteinExistence type="predicted"/>
<feature type="transmembrane region" description="Helical" evidence="9">
    <location>
        <begin position="243"/>
        <end position="262"/>
    </location>
</feature>
<feature type="domain" description="G-protein coupled receptors family 1 profile" evidence="10">
    <location>
        <begin position="255"/>
        <end position="404"/>
    </location>
</feature>
<dbReference type="CDD" id="cd00112">
    <property type="entry name" value="LDLa"/>
    <property type="match status" value="2"/>
</dbReference>
<dbReference type="GO" id="GO:0008528">
    <property type="term" value="F:G protein-coupled peptide receptor activity"/>
    <property type="evidence" value="ECO:0007669"/>
    <property type="project" value="TreeGrafter"/>
</dbReference>
<dbReference type="HOGENOM" id="CLU_565694_0_0_1"/>
<accession>H2YG05</accession>
<name>H2YG05_CIOSA</name>
<dbReference type="eggNOG" id="KOG2087">
    <property type="taxonomic scope" value="Eukaryota"/>
</dbReference>
<evidence type="ECO:0000256" key="3">
    <source>
        <dbReference type="ARBA" id="ARBA00022692"/>
    </source>
</evidence>
<feature type="transmembrane region" description="Helical" evidence="9">
    <location>
        <begin position="283"/>
        <end position="306"/>
    </location>
</feature>
<keyword evidence="7" id="KW-1015">Disulfide bond</keyword>
<dbReference type="Pfam" id="PF00001">
    <property type="entry name" value="7tm_1"/>
    <property type="match status" value="1"/>
</dbReference>
<evidence type="ECO:0000256" key="5">
    <source>
        <dbReference type="ARBA" id="ARBA00022989"/>
    </source>
</evidence>
<evidence type="ECO:0000256" key="1">
    <source>
        <dbReference type="ARBA" id="ARBA00004370"/>
    </source>
</evidence>
<dbReference type="InterPro" id="IPR017452">
    <property type="entry name" value="GPCR_Rhodpsn_7TM"/>
</dbReference>
<evidence type="ECO:0000256" key="8">
    <source>
        <dbReference type="PROSITE-ProRule" id="PRU00124"/>
    </source>
</evidence>